<keyword evidence="3" id="KW-1015">Disulfide bond</keyword>
<feature type="disulfide bond" evidence="3">
    <location>
        <begin position="260"/>
        <end position="294"/>
    </location>
</feature>
<evidence type="ECO:0000256" key="3">
    <source>
        <dbReference type="PIRSR" id="PIRSR601461-2"/>
    </source>
</evidence>
<evidence type="ECO:0000313" key="6">
    <source>
        <dbReference type="Proteomes" id="UP000053095"/>
    </source>
</evidence>
<gene>
    <name evidence="5" type="ORF">TCE0_033r08746</name>
</gene>
<dbReference type="InterPro" id="IPR033121">
    <property type="entry name" value="PEPTIDASE_A1"/>
</dbReference>
<dbReference type="Gene3D" id="2.40.70.10">
    <property type="entry name" value="Acid Proteases"/>
    <property type="match status" value="2"/>
</dbReference>
<dbReference type="InterPro" id="IPR021109">
    <property type="entry name" value="Peptidase_aspartic_dom_sf"/>
</dbReference>
<evidence type="ECO:0000256" key="1">
    <source>
        <dbReference type="ARBA" id="ARBA00007447"/>
    </source>
</evidence>
<comment type="caution">
    <text evidence="5">The sequence shown here is derived from an EMBL/GenBank/DDBJ whole genome shotgun (WGS) entry which is preliminary data.</text>
</comment>
<dbReference type="PROSITE" id="PS51767">
    <property type="entry name" value="PEPTIDASE_A1"/>
    <property type="match status" value="1"/>
</dbReference>
<dbReference type="SUPFAM" id="SSF50630">
    <property type="entry name" value="Acid proteases"/>
    <property type="match status" value="1"/>
</dbReference>
<keyword evidence="2" id="KW-0378">Hydrolase</keyword>
<keyword evidence="5" id="KW-0645">Protease</keyword>
<dbReference type="PANTHER" id="PTHR47966">
    <property type="entry name" value="BETA-SITE APP-CLEAVING ENZYME, ISOFORM A-RELATED"/>
    <property type="match status" value="1"/>
</dbReference>
<feature type="domain" description="Peptidase A1" evidence="4">
    <location>
        <begin position="15"/>
        <end position="330"/>
    </location>
</feature>
<keyword evidence="6" id="KW-1185">Reference proteome</keyword>
<dbReference type="AlphaFoldDB" id="A0A6V8HIX9"/>
<dbReference type="Pfam" id="PF00026">
    <property type="entry name" value="Asp"/>
    <property type="match status" value="1"/>
</dbReference>
<dbReference type="Proteomes" id="UP000053095">
    <property type="component" value="Unassembled WGS sequence"/>
</dbReference>
<accession>A0A6V8HIX9</accession>
<sequence>MSSPFRVQESDEPLFLCDISLGTPPQDILAFLDTRRSYLAVSAWNSSSCAEGTSTTYEREQCALGAPFDVSNSSTYTSTGGQVNTTIGESGKLFPGILGTDMLTIGSTTLDTNFIVDYNEIADNILGLGYSLNESYTSLPQALVKSGQINSAAYSLWADDLRDNGTILFGGVNSAKYTGELHTMSIPSADLPAVLVTDVYVQRNSSTPVNTNASGVPAYMILDSFAFFTYVPDAVVEQIYLDLNVTFGQNGVSVGEVADCSSVKSQNYSIIFTFADFDINVPLSFFIYEDSGSCEFTIVPSGGEAGFLGADFLRAVYTVFDLSNNEISLAQRNFNNSVPDRILEIGNGSTAAAIPGAVSVSAVTATIALPQTTTEPPMSQTLIFPPTSSIPASSTSTAAAKNAAPTLDSIRNNLAAGLIGAGVWFAL</sequence>
<dbReference type="PRINTS" id="PR00792">
    <property type="entry name" value="PEPSIN"/>
</dbReference>
<dbReference type="GO" id="GO:0004190">
    <property type="term" value="F:aspartic-type endopeptidase activity"/>
    <property type="evidence" value="ECO:0007669"/>
    <property type="project" value="InterPro"/>
</dbReference>
<dbReference type="InterPro" id="IPR001461">
    <property type="entry name" value="Aspartic_peptidase_A1"/>
</dbReference>
<proteinExistence type="inferred from homology"/>
<protein>
    <submittedName>
        <fullName evidence="5">Aspartyl protease</fullName>
    </submittedName>
</protein>
<reference evidence="6" key="1">
    <citation type="journal article" date="2015" name="Genome Announc.">
        <title>Draft genome sequence of Talaromyces cellulolyticus strain Y-94, a source of lignocellulosic biomass-degrading enzymes.</title>
        <authorList>
            <person name="Fujii T."/>
            <person name="Koike H."/>
            <person name="Sawayama S."/>
            <person name="Yano S."/>
            <person name="Inoue H."/>
        </authorList>
    </citation>
    <scope>NUCLEOTIDE SEQUENCE [LARGE SCALE GENOMIC DNA]</scope>
    <source>
        <strain evidence="6">Y-94</strain>
    </source>
</reference>
<organism evidence="5 6">
    <name type="scientific">Talaromyces pinophilus</name>
    <name type="common">Penicillium pinophilum</name>
    <dbReference type="NCBI Taxonomy" id="128442"/>
    <lineage>
        <taxon>Eukaryota</taxon>
        <taxon>Fungi</taxon>
        <taxon>Dikarya</taxon>
        <taxon>Ascomycota</taxon>
        <taxon>Pezizomycotina</taxon>
        <taxon>Eurotiomycetes</taxon>
        <taxon>Eurotiomycetidae</taxon>
        <taxon>Eurotiales</taxon>
        <taxon>Trichocomaceae</taxon>
        <taxon>Talaromyces</taxon>
        <taxon>Talaromyces sect. Talaromyces</taxon>
    </lineage>
</organism>
<dbReference type="PANTHER" id="PTHR47966:SF65">
    <property type="entry name" value="ASPARTIC-TYPE ENDOPEPTIDASE"/>
    <property type="match status" value="1"/>
</dbReference>
<name>A0A6V8HIX9_TALPI</name>
<comment type="similarity">
    <text evidence="1">Belongs to the peptidase A1 family.</text>
</comment>
<evidence type="ECO:0000256" key="2">
    <source>
        <dbReference type="ARBA" id="ARBA00022801"/>
    </source>
</evidence>
<dbReference type="GO" id="GO:0006508">
    <property type="term" value="P:proteolysis"/>
    <property type="evidence" value="ECO:0007669"/>
    <property type="project" value="UniProtKB-KW"/>
</dbReference>
<evidence type="ECO:0000259" key="4">
    <source>
        <dbReference type="PROSITE" id="PS51767"/>
    </source>
</evidence>
<dbReference type="EMBL" id="DF933829">
    <property type="protein sequence ID" value="GAM38204.1"/>
    <property type="molecule type" value="Genomic_DNA"/>
</dbReference>
<evidence type="ECO:0000313" key="5">
    <source>
        <dbReference type="EMBL" id="GAM38204.1"/>
    </source>
</evidence>